<dbReference type="EMBL" id="JH767583">
    <property type="protein sequence ID" value="EON66928.1"/>
    <property type="molecule type" value="Genomic_DNA"/>
</dbReference>
<dbReference type="OMA" id="YQEDDAM"/>
<dbReference type="OrthoDB" id="3799241at2759"/>
<gene>
    <name evidence="1" type="ORF">W97_06332</name>
</gene>
<dbReference type="RefSeq" id="XP_007782245.1">
    <property type="nucleotide sequence ID" value="XM_007784055.1"/>
</dbReference>
<organism evidence="1 2">
    <name type="scientific">Coniosporium apollinis (strain CBS 100218)</name>
    <name type="common">Rock-inhabiting black yeast</name>
    <dbReference type="NCBI Taxonomy" id="1168221"/>
    <lineage>
        <taxon>Eukaryota</taxon>
        <taxon>Fungi</taxon>
        <taxon>Dikarya</taxon>
        <taxon>Ascomycota</taxon>
        <taxon>Pezizomycotina</taxon>
        <taxon>Dothideomycetes</taxon>
        <taxon>Dothideomycetes incertae sedis</taxon>
        <taxon>Coniosporium</taxon>
    </lineage>
</organism>
<dbReference type="Proteomes" id="UP000016924">
    <property type="component" value="Unassembled WGS sequence"/>
</dbReference>
<dbReference type="HOGENOM" id="CLU_2196813_0_0_1"/>
<sequence length="108" mass="12286">MRQRNTNVIKALPGLMAQLNLEVWGSKDADDKEVPLGDWVVYEKALYRKHDQTVKGLGCRVLQPDELLVLIKRAMQGLPVEIDDITSSLYNNQMKRPLGAYQEDDAMD</sequence>
<proteinExistence type="predicted"/>
<keyword evidence="2" id="KW-1185">Reference proteome</keyword>
<evidence type="ECO:0000313" key="2">
    <source>
        <dbReference type="Proteomes" id="UP000016924"/>
    </source>
</evidence>
<accession>R7YYK3</accession>
<name>R7YYK3_CONA1</name>
<dbReference type="AlphaFoldDB" id="R7YYK3"/>
<reference evidence="2" key="1">
    <citation type="submission" date="2012-06" db="EMBL/GenBank/DDBJ databases">
        <title>The genome sequence of Coniosporium apollinis CBS 100218.</title>
        <authorList>
            <consortium name="The Broad Institute Genome Sequencing Platform"/>
            <person name="Cuomo C."/>
            <person name="Gorbushina A."/>
            <person name="Noack S."/>
            <person name="Walker B."/>
            <person name="Young S.K."/>
            <person name="Zeng Q."/>
            <person name="Gargeya S."/>
            <person name="Fitzgerald M."/>
            <person name="Haas B."/>
            <person name="Abouelleil A."/>
            <person name="Alvarado L."/>
            <person name="Arachchi H.M."/>
            <person name="Berlin A.M."/>
            <person name="Chapman S.B."/>
            <person name="Goldberg J."/>
            <person name="Griggs A."/>
            <person name="Gujja S."/>
            <person name="Hansen M."/>
            <person name="Howarth C."/>
            <person name="Imamovic A."/>
            <person name="Larimer J."/>
            <person name="McCowan C."/>
            <person name="Montmayeur A."/>
            <person name="Murphy C."/>
            <person name="Neiman D."/>
            <person name="Pearson M."/>
            <person name="Priest M."/>
            <person name="Roberts A."/>
            <person name="Saif S."/>
            <person name="Shea T."/>
            <person name="Sisk P."/>
            <person name="Sykes S."/>
            <person name="Wortman J."/>
            <person name="Nusbaum C."/>
            <person name="Birren B."/>
        </authorList>
    </citation>
    <scope>NUCLEOTIDE SEQUENCE [LARGE SCALE GENOMIC DNA]</scope>
    <source>
        <strain evidence="2">CBS 100218</strain>
    </source>
</reference>
<protein>
    <submittedName>
        <fullName evidence="1">Uncharacterized protein</fullName>
    </submittedName>
</protein>
<evidence type="ECO:0000313" key="1">
    <source>
        <dbReference type="EMBL" id="EON66928.1"/>
    </source>
</evidence>
<dbReference type="GeneID" id="19903643"/>